<evidence type="ECO:0000256" key="4">
    <source>
        <dbReference type="RuleBase" id="RU362118"/>
    </source>
</evidence>
<keyword evidence="3 4" id="KW-0663">Pyridoxal phosphate</keyword>
<dbReference type="Pfam" id="PF01053">
    <property type="entry name" value="Cys_Met_Meta_PP"/>
    <property type="match status" value="1"/>
</dbReference>
<evidence type="ECO:0000256" key="3">
    <source>
        <dbReference type="ARBA" id="ARBA00022898"/>
    </source>
</evidence>
<sequence>MKQPKADWMPATLAAQAMGSVDATTRAIIPPIHPATTFQRDSDNQYRSGWSYTRYDNPTYQAAEELMTRLEGGADSMIFSSGMAAAVCTFTGLKPGDHVIVPQLMYWALRNWLTGPALDWGLEVTLVDMTDLAAVDAALQPNKTKLVWIETPANPLWRITDIAAVAKLAHEAGARVAVDSTCATPVLSRPIEHGADLVMHSATKYLNGHSDVLAGSLTTARCDGFWEKLKNLRPQIGGVPGPFEAWLLQRGMRTLFLRVRQASQSAAQIAAHFAEHPAIAEVLYPGLPDHPDHAIARRQMQGGFGGMLSLRLAGSSAEGGMKAAVDCAARVKLWKRATSLGGVESLIEHRASIEGPQSPVPRDLLRLSVGIEDPDDLIADLEAALV</sequence>
<keyword evidence="5" id="KW-0808">Transferase</keyword>
<dbReference type="GO" id="GO:0008483">
    <property type="term" value="F:transaminase activity"/>
    <property type="evidence" value="ECO:0007669"/>
    <property type="project" value="UniProtKB-KW"/>
</dbReference>
<dbReference type="PANTHER" id="PTHR11808:SF15">
    <property type="entry name" value="CYSTATHIONINE GAMMA-LYASE"/>
    <property type="match status" value="1"/>
</dbReference>
<dbReference type="InterPro" id="IPR015421">
    <property type="entry name" value="PyrdxlP-dep_Trfase_major"/>
</dbReference>
<name>A0ABU5EI77_9PROT</name>
<dbReference type="SUPFAM" id="SSF53383">
    <property type="entry name" value="PLP-dependent transferases"/>
    <property type="match status" value="1"/>
</dbReference>
<evidence type="ECO:0000256" key="1">
    <source>
        <dbReference type="ARBA" id="ARBA00001933"/>
    </source>
</evidence>
<keyword evidence="5" id="KW-0032">Aminotransferase</keyword>
<dbReference type="PROSITE" id="PS00868">
    <property type="entry name" value="CYS_MET_METAB_PP"/>
    <property type="match status" value="1"/>
</dbReference>
<accession>A0ABU5EI77</accession>
<organism evidence="5 6">
    <name type="scientific">Dongia soli</name>
    <dbReference type="NCBI Taxonomy" id="600628"/>
    <lineage>
        <taxon>Bacteria</taxon>
        <taxon>Pseudomonadati</taxon>
        <taxon>Pseudomonadota</taxon>
        <taxon>Alphaproteobacteria</taxon>
        <taxon>Rhodospirillales</taxon>
        <taxon>Dongiaceae</taxon>
        <taxon>Dongia</taxon>
    </lineage>
</organism>
<dbReference type="InterPro" id="IPR000277">
    <property type="entry name" value="Cys/Met-Metab_PyrdxlP-dep_enz"/>
</dbReference>
<proteinExistence type="inferred from homology"/>
<dbReference type="CDD" id="cd00614">
    <property type="entry name" value="CGS_like"/>
    <property type="match status" value="1"/>
</dbReference>
<evidence type="ECO:0000313" key="6">
    <source>
        <dbReference type="Proteomes" id="UP001279642"/>
    </source>
</evidence>
<keyword evidence="6" id="KW-1185">Reference proteome</keyword>
<reference evidence="5 6" key="1">
    <citation type="journal article" date="2016" name="Antonie Van Leeuwenhoek">
        <title>Dongia soli sp. nov., isolated from soil from Dokdo, Korea.</title>
        <authorList>
            <person name="Kim D.U."/>
            <person name="Lee H."/>
            <person name="Kim H."/>
            <person name="Kim S.G."/>
            <person name="Ka J.O."/>
        </authorList>
    </citation>
    <scope>NUCLEOTIDE SEQUENCE [LARGE SCALE GENOMIC DNA]</scope>
    <source>
        <strain evidence="5 6">D78</strain>
    </source>
</reference>
<dbReference type="PIRSF" id="PIRSF001434">
    <property type="entry name" value="CGS"/>
    <property type="match status" value="1"/>
</dbReference>
<dbReference type="InterPro" id="IPR054542">
    <property type="entry name" value="Cys_met_metab_PP"/>
</dbReference>
<dbReference type="InterPro" id="IPR015422">
    <property type="entry name" value="PyrdxlP-dep_Trfase_small"/>
</dbReference>
<dbReference type="Gene3D" id="3.40.640.10">
    <property type="entry name" value="Type I PLP-dependent aspartate aminotransferase-like (Major domain)"/>
    <property type="match status" value="1"/>
</dbReference>
<dbReference type="Gene3D" id="3.90.1150.10">
    <property type="entry name" value="Aspartate Aminotransferase, domain 1"/>
    <property type="match status" value="1"/>
</dbReference>
<evidence type="ECO:0000256" key="2">
    <source>
        <dbReference type="ARBA" id="ARBA00009077"/>
    </source>
</evidence>
<protein>
    <submittedName>
        <fullName evidence="5">Aminotransferase class V-fold PLP-dependent enzyme</fullName>
    </submittedName>
</protein>
<dbReference type="PANTHER" id="PTHR11808">
    <property type="entry name" value="TRANS-SULFURATION ENZYME FAMILY MEMBER"/>
    <property type="match status" value="1"/>
</dbReference>
<dbReference type="EMBL" id="JAXCLW010000007">
    <property type="protein sequence ID" value="MDY0885123.1"/>
    <property type="molecule type" value="Genomic_DNA"/>
</dbReference>
<evidence type="ECO:0000313" key="5">
    <source>
        <dbReference type="EMBL" id="MDY0885123.1"/>
    </source>
</evidence>
<dbReference type="Proteomes" id="UP001279642">
    <property type="component" value="Unassembled WGS sequence"/>
</dbReference>
<comment type="similarity">
    <text evidence="2 4">Belongs to the trans-sulfuration enzymes family.</text>
</comment>
<dbReference type="RefSeq" id="WP_320510191.1">
    <property type="nucleotide sequence ID" value="NZ_JAXCLW010000007.1"/>
</dbReference>
<dbReference type="InterPro" id="IPR015424">
    <property type="entry name" value="PyrdxlP-dep_Trfase"/>
</dbReference>
<comment type="caution">
    <text evidence="5">The sequence shown here is derived from an EMBL/GenBank/DDBJ whole genome shotgun (WGS) entry which is preliminary data.</text>
</comment>
<comment type="cofactor">
    <cofactor evidence="1 4">
        <name>pyridoxal 5'-phosphate</name>
        <dbReference type="ChEBI" id="CHEBI:597326"/>
    </cofactor>
</comment>
<gene>
    <name evidence="5" type="ORF">SMD27_19930</name>
</gene>